<protein>
    <recommendedName>
        <fullName evidence="6">Aminotransferase class I/classII large domain-containing protein</fullName>
    </recommendedName>
</protein>
<sequence>MLGNVNSMLSPKNPGRMKLMNPLAGQLNESIKAGNEHVYDMLSTLGKEIYFPKEGILSQSAEAGAHAKKYNATIGIATEGGVPMHLGVIQDKLSAYSPKDLYSYAPPAGKPELRTVWREKMLRENPSLEDKTISNPVVTNALTHGLSIVADLFAEPGDAIIYPDKNWENYELTFGIRRHGEIVNYPLFTEEMTFNSAGLEEALLAQKERGKAIVLLNFPNNPTGYTPGIKEGDEIVAAILRAAEEGINVVVVSDDAYFGLFFEDSLKESLFGKLAHLHPRVLPIKIDGATKEEFVWGFRVGFITYASEDKDLLGALEQKTLGIIRATISSGAHPSQTFVLDALKSPQFEEQKEEKFQIMKGRANKVKALLDSGKYGDDVWTYYPFNSGYFMCLKLHTVSAEALRLHLIHNYGLGTIALGETDLRIAFSCIEEEQLEDLFDLVYTGVRDLEKA</sequence>
<evidence type="ECO:0000256" key="4">
    <source>
        <dbReference type="ARBA" id="ARBA00022679"/>
    </source>
</evidence>
<dbReference type="InterPro" id="IPR015421">
    <property type="entry name" value="PyrdxlP-dep_Trfase_major"/>
</dbReference>
<dbReference type="Gene3D" id="3.40.640.10">
    <property type="entry name" value="Type I PLP-dependent aspartate aminotransferase-like (Major domain)"/>
    <property type="match status" value="1"/>
</dbReference>
<comment type="caution">
    <text evidence="7">The sequence shown here is derived from an EMBL/GenBank/DDBJ whole genome shotgun (WGS) entry which is preliminary data.</text>
</comment>
<name>A0ABM9BJ24_9BACL</name>
<evidence type="ECO:0000313" key="7">
    <source>
        <dbReference type="EMBL" id="CAH1059120.1"/>
    </source>
</evidence>
<dbReference type="Pfam" id="PF00155">
    <property type="entry name" value="Aminotran_1_2"/>
    <property type="match status" value="1"/>
</dbReference>
<evidence type="ECO:0000256" key="3">
    <source>
        <dbReference type="ARBA" id="ARBA00022576"/>
    </source>
</evidence>
<evidence type="ECO:0000256" key="1">
    <source>
        <dbReference type="ARBA" id="ARBA00001933"/>
    </source>
</evidence>
<organism evidence="7 8">
    <name type="scientific">Paenibacillus pseudetheri</name>
    <dbReference type="NCBI Taxonomy" id="2897682"/>
    <lineage>
        <taxon>Bacteria</taxon>
        <taxon>Bacillati</taxon>
        <taxon>Bacillota</taxon>
        <taxon>Bacilli</taxon>
        <taxon>Bacillales</taxon>
        <taxon>Paenibacillaceae</taxon>
        <taxon>Paenibacillus</taxon>
    </lineage>
</organism>
<dbReference type="InterPro" id="IPR015422">
    <property type="entry name" value="PyrdxlP-dep_Trfase_small"/>
</dbReference>
<dbReference type="InterPro" id="IPR015424">
    <property type="entry name" value="PyrdxlP-dep_Trfase"/>
</dbReference>
<dbReference type="PANTHER" id="PTHR46383:SF1">
    <property type="entry name" value="ASPARTATE AMINOTRANSFERASE"/>
    <property type="match status" value="1"/>
</dbReference>
<dbReference type="Proteomes" id="UP000838749">
    <property type="component" value="Unassembled WGS sequence"/>
</dbReference>
<keyword evidence="8" id="KW-1185">Reference proteome</keyword>
<dbReference type="NCBIfam" id="NF006388">
    <property type="entry name" value="PRK08637.1"/>
    <property type="match status" value="1"/>
</dbReference>
<evidence type="ECO:0000256" key="2">
    <source>
        <dbReference type="ARBA" id="ARBA00007441"/>
    </source>
</evidence>
<evidence type="ECO:0000313" key="8">
    <source>
        <dbReference type="Proteomes" id="UP000838749"/>
    </source>
</evidence>
<keyword evidence="4" id="KW-0808">Transferase</keyword>
<evidence type="ECO:0000259" key="6">
    <source>
        <dbReference type="Pfam" id="PF00155"/>
    </source>
</evidence>
<dbReference type="InterPro" id="IPR004839">
    <property type="entry name" value="Aminotransferase_I/II_large"/>
</dbReference>
<comment type="cofactor">
    <cofactor evidence="1">
        <name>pyridoxal 5'-phosphate</name>
        <dbReference type="ChEBI" id="CHEBI:597326"/>
    </cofactor>
</comment>
<accession>A0ABM9BJ24</accession>
<keyword evidence="5" id="KW-0663">Pyridoxal phosphate</keyword>
<proteinExistence type="inferred from homology"/>
<dbReference type="InterPro" id="IPR050596">
    <property type="entry name" value="AspAT/PAT-like"/>
</dbReference>
<dbReference type="Gene3D" id="3.90.1150.10">
    <property type="entry name" value="Aspartate Aminotransferase, domain 1"/>
    <property type="match status" value="1"/>
</dbReference>
<reference evidence="7" key="1">
    <citation type="submission" date="2021-12" db="EMBL/GenBank/DDBJ databases">
        <authorList>
            <person name="Criscuolo A."/>
        </authorList>
    </citation>
    <scope>NUCLEOTIDE SEQUENCE</scope>
    <source>
        <strain evidence="7">CIP111894</strain>
    </source>
</reference>
<feature type="domain" description="Aminotransferase class I/classII large" evidence="6">
    <location>
        <begin position="95"/>
        <end position="439"/>
    </location>
</feature>
<keyword evidence="3" id="KW-0032">Aminotransferase</keyword>
<evidence type="ECO:0000256" key="5">
    <source>
        <dbReference type="ARBA" id="ARBA00022898"/>
    </source>
</evidence>
<dbReference type="PANTHER" id="PTHR46383">
    <property type="entry name" value="ASPARTATE AMINOTRANSFERASE"/>
    <property type="match status" value="1"/>
</dbReference>
<dbReference type="CDD" id="cd00609">
    <property type="entry name" value="AAT_like"/>
    <property type="match status" value="1"/>
</dbReference>
<gene>
    <name evidence="7" type="ORF">PAECIP111894_05324</name>
</gene>
<dbReference type="SUPFAM" id="SSF53383">
    <property type="entry name" value="PLP-dependent transferases"/>
    <property type="match status" value="1"/>
</dbReference>
<comment type="similarity">
    <text evidence="2">Belongs to the class-I pyridoxal-phosphate-dependent aminotransferase family.</text>
</comment>
<dbReference type="EMBL" id="CAKMAB010000046">
    <property type="protein sequence ID" value="CAH1059120.1"/>
    <property type="molecule type" value="Genomic_DNA"/>
</dbReference>